<sequence length="104" mass="12049">MSPLASPTIAIFEIDNRIDNKANVMRTLKCLLCIFVEVLEFTLSKTLIHPYRKRELERNITNAYGAVQLCEESWTGLAMNMIFVLLFSLKLSYLPYIAINWFSK</sequence>
<evidence type="ECO:0000256" key="1">
    <source>
        <dbReference type="SAM" id="Phobius"/>
    </source>
</evidence>
<accession>A0A1A9ZMC6</accession>
<evidence type="ECO:0000313" key="2">
    <source>
        <dbReference type="EnsemblMetazoa" id="GPAI019088-PA"/>
    </source>
</evidence>
<proteinExistence type="predicted"/>
<reference evidence="3" key="1">
    <citation type="submission" date="2014-03" db="EMBL/GenBank/DDBJ databases">
        <authorList>
            <person name="Aksoy S."/>
            <person name="Warren W."/>
            <person name="Wilson R.K."/>
        </authorList>
    </citation>
    <scope>NUCLEOTIDE SEQUENCE [LARGE SCALE GENOMIC DNA]</scope>
    <source>
        <strain evidence="3">IAEA</strain>
    </source>
</reference>
<reference evidence="2" key="2">
    <citation type="submission" date="2020-05" db="UniProtKB">
        <authorList>
            <consortium name="EnsemblMetazoa"/>
        </authorList>
    </citation>
    <scope>IDENTIFICATION</scope>
    <source>
        <strain evidence="2">IAEA</strain>
    </source>
</reference>
<keyword evidence="1" id="KW-0812">Transmembrane</keyword>
<dbReference type="VEuPathDB" id="VectorBase:GPAI019088"/>
<keyword evidence="1" id="KW-1133">Transmembrane helix</keyword>
<organism evidence="2 3">
    <name type="scientific">Glossina pallidipes</name>
    <name type="common">Tsetse fly</name>
    <dbReference type="NCBI Taxonomy" id="7398"/>
    <lineage>
        <taxon>Eukaryota</taxon>
        <taxon>Metazoa</taxon>
        <taxon>Ecdysozoa</taxon>
        <taxon>Arthropoda</taxon>
        <taxon>Hexapoda</taxon>
        <taxon>Insecta</taxon>
        <taxon>Pterygota</taxon>
        <taxon>Neoptera</taxon>
        <taxon>Endopterygota</taxon>
        <taxon>Diptera</taxon>
        <taxon>Brachycera</taxon>
        <taxon>Muscomorpha</taxon>
        <taxon>Hippoboscoidea</taxon>
        <taxon>Glossinidae</taxon>
        <taxon>Glossina</taxon>
    </lineage>
</organism>
<dbReference type="EnsemblMetazoa" id="GPAI019088-RA">
    <property type="protein sequence ID" value="GPAI019088-PA"/>
    <property type="gene ID" value="GPAI019088"/>
</dbReference>
<feature type="transmembrane region" description="Helical" evidence="1">
    <location>
        <begin position="81"/>
        <end position="102"/>
    </location>
</feature>
<name>A0A1A9ZMC6_GLOPL</name>
<dbReference type="Proteomes" id="UP000092445">
    <property type="component" value="Unassembled WGS sequence"/>
</dbReference>
<dbReference type="AlphaFoldDB" id="A0A1A9ZMC6"/>
<keyword evidence="1" id="KW-0472">Membrane</keyword>
<evidence type="ECO:0000313" key="3">
    <source>
        <dbReference type="Proteomes" id="UP000092445"/>
    </source>
</evidence>
<keyword evidence="3" id="KW-1185">Reference proteome</keyword>
<protein>
    <submittedName>
        <fullName evidence="2">Uncharacterized protein</fullName>
    </submittedName>
</protein>